<evidence type="ECO:0000313" key="7">
    <source>
        <dbReference type="Proteomes" id="UP000775877"/>
    </source>
</evidence>
<comment type="caution">
    <text evidence="6">The sequence shown here is derived from an EMBL/GenBank/DDBJ whole genome shotgun (WGS) entry which is preliminary data.</text>
</comment>
<keyword evidence="2 4" id="KW-0689">Ribosomal protein</keyword>
<comment type="function">
    <text evidence="4">Binds as a heterodimer with protein bS6 to the central domain of the 16S rRNA, where it helps stabilize the platform of the 30S subunit.</text>
</comment>
<dbReference type="GO" id="GO:0006412">
    <property type="term" value="P:translation"/>
    <property type="evidence" value="ECO:0007669"/>
    <property type="project" value="UniProtKB-UniRule"/>
</dbReference>
<dbReference type="GO" id="GO:0070181">
    <property type="term" value="F:small ribosomal subunit rRNA binding"/>
    <property type="evidence" value="ECO:0007669"/>
    <property type="project" value="TreeGrafter"/>
</dbReference>
<evidence type="ECO:0000313" key="6">
    <source>
        <dbReference type="EMBL" id="MCA9381248.1"/>
    </source>
</evidence>
<dbReference type="PANTHER" id="PTHR13479">
    <property type="entry name" value="30S RIBOSOMAL PROTEIN S18"/>
    <property type="match status" value="1"/>
</dbReference>
<dbReference type="AlphaFoldDB" id="A0A955ICV1"/>
<dbReference type="SUPFAM" id="SSF46911">
    <property type="entry name" value="Ribosomal protein S18"/>
    <property type="match status" value="1"/>
</dbReference>
<keyword evidence="4" id="KW-0699">rRNA-binding</keyword>
<dbReference type="PANTHER" id="PTHR13479:SF40">
    <property type="entry name" value="SMALL RIBOSOMAL SUBUNIT PROTEIN BS18M"/>
    <property type="match status" value="1"/>
</dbReference>
<dbReference type="GO" id="GO:0003735">
    <property type="term" value="F:structural constituent of ribosome"/>
    <property type="evidence" value="ECO:0007669"/>
    <property type="project" value="InterPro"/>
</dbReference>
<organism evidence="6 7">
    <name type="scientific">Candidatus Dojkabacteria bacterium</name>
    <dbReference type="NCBI Taxonomy" id="2099670"/>
    <lineage>
        <taxon>Bacteria</taxon>
        <taxon>Candidatus Dojkabacteria</taxon>
    </lineage>
</organism>
<protein>
    <recommendedName>
        <fullName evidence="4">Small ribosomal subunit protein bS18</fullName>
    </recommendedName>
</protein>
<comment type="similarity">
    <text evidence="1 4 5">Belongs to the bacterial ribosomal protein bS18 family.</text>
</comment>
<reference evidence="6" key="2">
    <citation type="journal article" date="2021" name="Microbiome">
        <title>Successional dynamics and alternative stable states in a saline activated sludge microbial community over 9 years.</title>
        <authorList>
            <person name="Wang Y."/>
            <person name="Ye J."/>
            <person name="Ju F."/>
            <person name="Liu L."/>
            <person name="Boyd J.A."/>
            <person name="Deng Y."/>
            <person name="Parks D.H."/>
            <person name="Jiang X."/>
            <person name="Yin X."/>
            <person name="Woodcroft B.J."/>
            <person name="Tyson G.W."/>
            <person name="Hugenholtz P."/>
            <person name="Polz M.F."/>
            <person name="Zhang T."/>
        </authorList>
    </citation>
    <scope>NUCLEOTIDE SEQUENCE</scope>
    <source>
        <strain evidence="6">HKST-UBA13</strain>
    </source>
</reference>
<dbReference type="Pfam" id="PF01084">
    <property type="entry name" value="Ribosomal_S18"/>
    <property type="match status" value="1"/>
</dbReference>
<dbReference type="HAMAP" id="MF_00270">
    <property type="entry name" value="Ribosomal_bS18"/>
    <property type="match status" value="1"/>
</dbReference>
<evidence type="ECO:0000256" key="5">
    <source>
        <dbReference type="RuleBase" id="RU003910"/>
    </source>
</evidence>
<accession>A0A955ICV1</accession>
<keyword evidence="3 4" id="KW-0687">Ribonucleoprotein</keyword>
<evidence type="ECO:0000256" key="1">
    <source>
        <dbReference type="ARBA" id="ARBA00005589"/>
    </source>
</evidence>
<proteinExistence type="inferred from homology"/>
<comment type="subunit">
    <text evidence="4">Part of the 30S ribosomal subunit. Forms a tight heterodimer with protein bS6.</text>
</comment>
<dbReference type="Gene3D" id="4.10.640.10">
    <property type="entry name" value="Ribosomal protein S18"/>
    <property type="match status" value="1"/>
</dbReference>
<evidence type="ECO:0000256" key="2">
    <source>
        <dbReference type="ARBA" id="ARBA00022980"/>
    </source>
</evidence>
<dbReference type="NCBIfam" id="TIGR00165">
    <property type="entry name" value="S18"/>
    <property type="match status" value="1"/>
</dbReference>
<evidence type="ECO:0000256" key="3">
    <source>
        <dbReference type="ARBA" id="ARBA00023274"/>
    </source>
</evidence>
<reference evidence="6" key="1">
    <citation type="submission" date="2020-04" db="EMBL/GenBank/DDBJ databases">
        <authorList>
            <person name="Zhang T."/>
        </authorList>
    </citation>
    <scope>NUCLEOTIDE SEQUENCE</scope>
    <source>
        <strain evidence="6">HKST-UBA13</strain>
    </source>
</reference>
<dbReference type="InterPro" id="IPR001648">
    <property type="entry name" value="Ribosomal_bS18"/>
</dbReference>
<dbReference type="PRINTS" id="PR00974">
    <property type="entry name" value="RIBOSOMALS18"/>
</dbReference>
<name>A0A955ICV1_9BACT</name>
<sequence>MANTKKYKAPVVASCPLKGREDQITYKNVSLLEKFISTRGRIMPSSRTGVCASNQRKLALAVKRARHMALLPYTKYV</sequence>
<keyword evidence="4" id="KW-0694">RNA-binding</keyword>
<dbReference type="InterPro" id="IPR036870">
    <property type="entry name" value="Ribosomal_bS18_sf"/>
</dbReference>
<gene>
    <name evidence="4" type="primary">rpsR</name>
    <name evidence="6" type="ORF">KC678_03205</name>
</gene>
<dbReference type="EMBL" id="JAGQLJ010000067">
    <property type="protein sequence ID" value="MCA9381248.1"/>
    <property type="molecule type" value="Genomic_DNA"/>
</dbReference>
<evidence type="ECO:0000256" key="4">
    <source>
        <dbReference type="HAMAP-Rule" id="MF_00270"/>
    </source>
</evidence>
<dbReference type="Proteomes" id="UP000775877">
    <property type="component" value="Unassembled WGS sequence"/>
</dbReference>
<dbReference type="GO" id="GO:0022627">
    <property type="term" value="C:cytosolic small ribosomal subunit"/>
    <property type="evidence" value="ECO:0007669"/>
    <property type="project" value="TreeGrafter"/>
</dbReference>